<sequence>MAPKPPQIDTFQTPARNVSGRLSQETTPVLKPTSATSQRSGGQSPVVQSPETVAGGGGASPVPALHIGDTIHSENFLSVSDPNILSSSEYVNHHNQGLLFQYLSRQTAVIEMLATSKRGAADTGSKLGQFTSDEVTTSQKIMSENKDLIKSVLTRYGNDLKPTKLTSKAGEKLSKQAVEFKARLITAAAEGDDEDTADRVEQLMNKLSETGVRVFFSNMVNLFLPGATTRTAGGAAAVGSGTTDTYNAEDQAIVDFLMSMPTKSVLVDQFNAFTGNFAADEKPTTTKTKGRPQAKKLIGAIRANGDDENDDDDDDENVSLKHIADQMAKMTLDGLFALWVSLVKGQTTGAGGGSTASGSGTASQAKGTKKRPAEEDVDDNEDELAQGTAAGTGNPVTGRAKSPVKKPRRGGR</sequence>
<feature type="region of interest" description="Disordered" evidence="1">
    <location>
        <begin position="1"/>
        <end position="66"/>
    </location>
</feature>
<comment type="caution">
    <text evidence="2">The sequence shown here is derived from an EMBL/GenBank/DDBJ whole genome shotgun (WGS) entry which is preliminary data.</text>
</comment>
<keyword evidence="3" id="KW-1185">Reference proteome</keyword>
<proteinExistence type="predicted"/>
<evidence type="ECO:0000313" key="3">
    <source>
        <dbReference type="Proteomes" id="UP001337655"/>
    </source>
</evidence>
<dbReference type="RefSeq" id="XP_064663140.1">
    <property type="nucleotide sequence ID" value="XM_064798813.1"/>
</dbReference>
<evidence type="ECO:0000313" key="2">
    <source>
        <dbReference type="EMBL" id="KAK5174471.1"/>
    </source>
</evidence>
<feature type="compositionally biased region" description="Acidic residues" evidence="1">
    <location>
        <begin position="375"/>
        <end position="384"/>
    </location>
</feature>
<dbReference type="GeneID" id="89922899"/>
<name>A0AAV9PNJ6_9PEZI</name>
<organism evidence="2 3">
    <name type="scientific">Saxophila tyrrhenica</name>
    <dbReference type="NCBI Taxonomy" id="1690608"/>
    <lineage>
        <taxon>Eukaryota</taxon>
        <taxon>Fungi</taxon>
        <taxon>Dikarya</taxon>
        <taxon>Ascomycota</taxon>
        <taxon>Pezizomycotina</taxon>
        <taxon>Dothideomycetes</taxon>
        <taxon>Dothideomycetidae</taxon>
        <taxon>Mycosphaerellales</taxon>
        <taxon>Extremaceae</taxon>
        <taxon>Saxophila</taxon>
    </lineage>
</organism>
<dbReference type="Proteomes" id="UP001337655">
    <property type="component" value="Unassembled WGS sequence"/>
</dbReference>
<dbReference type="AlphaFoldDB" id="A0AAV9PNJ6"/>
<evidence type="ECO:0000256" key="1">
    <source>
        <dbReference type="SAM" id="MobiDB-lite"/>
    </source>
</evidence>
<feature type="compositionally biased region" description="Low complexity" evidence="1">
    <location>
        <begin position="356"/>
        <end position="366"/>
    </location>
</feature>
<feature type="compositionally biased region" description="Polar residues" evidence="1">
    <location>
        <begin position="9"/>
        <end position="51"/>
    </location>
</feature>
<feature type="region of interest" description="Disordered" evidence="1">
    <location>
        <begin position="347"/>
        <end position="412"/>
    </location>
</feature>
<feature type="compositionally biased region" description="Basic residues" evidence="1">
    <location>
        <begin position="402"/>
        <end position="412"/>
    </location>
</feature>
<gene>
    <name evidence="2" type="ORF">LTR77_001551</name>
</gene>
<dbReference type="EMBL" id="JAVRRT010000002">
    <property type="protein sequence ID" value="KAK5174471.1"/>
    <property type="molecule type" value="Genomic_DNA"/>
</dbReference>
<protein>
    <submittedName>
        <fullName evidence="2">Uncharacterized protein</fullName>
    </submittedName>
</protein>
<accession>A0AAV9PNJ6</accession>
<reference evidence="2 3" key="1">
    <citation type="submission" date="2023-08" db="EMBL/GenBank/DDBJ databases">
        <title>Black Yeasts Isolated from many extreme environments.</title>
        <authorList>
            <person name="Coleine C."/>
            <person name="Stajich J.E."/>
            <person name="Selbmann L."/>
        </authorList>
    </citation>
    <scope>NUCLEOTIDE SEQUENCE [LARGE SCALE GENOMIC DNA]</scope>
    <source>
        <strain evidence="2 3">CCFEE 5935</strain>
    </source>
</reference>